<evidence type="ECO:0000313" key="8">
    <source>
        <dbReference type="EMBL" id="MDH5822157.1"/>
    </source>
</evidence>
<dbReference type="InterPro" id="IPR040758">
    <property type="entry name" value="PrmC_N"/>
</dbReference>
<feature type="domain" description="Methyltransferase small" evidence="6">
    <location>
        <begin position="109"/>
        <end position="193"/>
    </location>
</feature>
<keyword evidence="9" id="KW-1185">Reference proteome</keyword>
<protein>
    <recommendedName>
        <fullName evidence="5">Release factor glutamine methyltransferase</fullName>
        <shortName evidence="5">RF MTase</shortName>
        <ecNumber evidence="5">2.1.1.297</ecNumber>
    </recommendedName>
    <alternativeName>
        <fullName evidence="5">N5-glutamine methyltransferase PrmC</fullName>
    </alternativeName>
    <alternativeName>
        <fullName evidence="5">Protein-(glutamine-N5) MTase PrmC</fullName>
    </alternativeName>
    <alternativeName>
        <fullName evidence="5">Protein-glutamine N-methyltransferase PrmC</fullName>
    </alternativeName>
</protein>
<dbReference type="PANTHER" id="PTHR18895">
    <property type="entry name" value="HEMK METHYLTRANSFERASE"/>
    <property type="match status" value="1"/>
</dbReference>
<accession>A0ABT6J6G9</accession>
<comment type="function">
    <text evidence="5">Methylates the class 1 translation termination release factors RF1/PrfA and RF2/PrfB on the glutamine residue of the universally conserved GGQ motif.</text>
</comment>
<dbReference type="GO" id="GO:0102559">
    <property type="term" value="F:peptide chain release factor N(5)-glutamine methyltransferase activity"/>
    <property type="evidence" value="ECO:0007669"/>
    <property type="project" value="UniProtKB-EC"/>
</dbReference>
<dbReference type="InterPro" id="IPR004556">
    <property type="entry name" value="HemK-like"/>
</dbReference>
<dbReference type="InterPro" id="IPR007848">
    <property type="entry name" value="Small_mtfrase_dom"/>
</dbReference>
<reference evidence="8 9" key="1">
    <citation type="submission" date="2023-04" db="EMBL/GenBank/DDBJ databases">
        <title>Luteimonas endophyticus RD2P54.</title>
        <authorList>
            <person name="Sun J.-Q."/>
        </authorList>
    </citation>
    <scope>NUCLEOTIDE SEQUENCE [LARGE SCALE GENOMIC DNA]</scope>
    <source>
        <strain evidence="8 9">RD2P54</strain>
    </source>
</reference>
<feature type="binding site" evidence="5">
    <location>
        <position position="142"/>
    </location>
    <ligand>
        <name>S-adenosyl-L-methionine</name>
        <dbReference type="ChEBI" id="CHEBI:59789"/>
    </ligand>
</feature>
<dbReference type="Pfam" id="PF05175">
    <property type="entry name" value="MTS"/>
    <property type="match status" value="1"/>
</dbReference>
<dbReference type="GO" id="GO:0032259">
    <property type="term" value="P:methylation"/>
    <property type="evidence" value="ECO:0007669"/>
    <property type="project" value="UniProtKB-KW"/>
</dbReference>
<dbReference type="EMBL" id="JARXRM010000019">
    <property type="protein sequence ID" value="MDH5822157.1"/>
    <property type="molecule type" value="Genomic_DNA"/>
</dbReference>
<dbReference type="InterPro" id="IPR002052">
    <property type="entry name" value="DNA_methylase_N6_adenine_CS"/>
</dbReference>
<organism evidence="8 9">
    <name type="scientific">Luteimonas endophytica</name>
    <dbReference type="NCBI Taxonomy" id="3042023"/>
    <lineage>
        <taxon>Bacteria</taxon>
        <taxon>Pseudomonadati</taxon>
        <taxon>Pseudomonadota</taxon>
        <taxon>Gammaproteobacteria</taxon>
        <taxon>Lysobacterales</taxon>
        <taxon>Lysobacteraceae</taxon>
        <taxon>Luteimonas</taxon>
    </lineage>
</organism>
<evidence type="ECO:0000313" key="9">
    <source>
        <dbReference type="Proteomes" id="UP001156940"/>
    </source>
</evidence>
<dbReference type="Proteomes" id="UP001156940">
    <property type="component" value="Unassembled WGS sequence"/>
</dbReference>
<feature type="binding site" evidence="5">
    <location>
        <begin position="119"/>
        <end position="123"/>
    </location>
    <ligand>
        <name>S-adenosyl-L-methionine</name>
        <dbReference type="ChEBI" id="CHEBI:59789"/>
    </ligand>
</feature>
<dbReference type="HAMAP" id="MF_02126">
    <property type="entry name" value="RF_methyltr_PrmC"/>
    <property type="match status" value="1"/>
</dbReference>
<evidence type="ECO:0000256" key="2">
    <source>
        <dbReference type="ARBA" id="ARBA00022679"/>
    </source>
</evidence>
<comment type="similarity">
    <text evidence="5">Belongs to the protein N5-glutamine methyltransferase family. PrmC subfamily.</text>
</comment>
<feature type="binding site" evidence="5">
    <location>
        <begin position="185"/>
        <end position="188"/>
    </location>
    <ligand>
        <name>substrate</name>
    </ligand>
</feature>
<keyword evidence="2 5" id="KW-0808">Transferase</keyword>
<dbReference type="Pfam" id="PF17827">
    <property type="entry name" value="PrmC_N"/>
    <property type="match status" value="1"/>
</dbReference>
<dbReference type="Gene3D" id="3.40.50.150">
    <property type="entry name" value="Vaccinia Virus protein VP39"/>
    <property type="match status" value="1"/>
</dbReference>
<evidence type="ECO:0000259" key="6">
    <source>
        <dbReference type="Pfam" id="PF05175"/>
    </source>
</evidence>
<evidence type="ECO:0000256" key="1">
    <source>
        <dbReference type="ARBA" id="ARBA00022603"/>
    </source>
</evidence>
<dbReference type="InterPro" id="IPR029063">
    <property type="entry name" value="SAM-dependent_MTases_sf"/>
</dbReference>
<dbReference type="InterPro" id="IPR050320">
    <property type="entry name" value="N5-glutamine_MTase"/>
</dbReference>
<evidence type="ECO:0000256" key="5">
    <source>
        <dbReference type="HAMAP-Rule" id="MF_02126"/>
    </source>
</evidence>
<dbReference type="NCBIfam" id="TIGR03534">
    <property type="entry name" value="RF_mod_PrmC"/>
    <property type="match status" value="1"/>
</dbReference>
<evidence type="ECO:0000256" key="4">
    <source>
        <dbReference type="ARBA" id="ARBA00048391"/>
    </source>
</evidence>
<comment type="catalytic activity">
    <reaction evidence="4 5">
        <text>L-glutaminyl-[peptide chain release factor] + S-adenosyl-L-methionine = N(5)-methyl-L-glutaminyl-[peptide chain release factor] + S-adenosyl-L-homocysteine + H(+)</text>
        <dbReference type="Rhea" id="RHEA:42896"/>
        <dbReference type="Rhea" id="RHEA-COMP:10271"/>
        <dbReference type="Rhea" id="RHEA-COMP:10272"/>
        <dbReference type="ChEBI" id="CHEBI:15378"/>
        <dbReference type="ChEBI" id="CHEBI:30011"/>
        <dbReference type="ChEBI" id="CHEBI:57856"/>
        <dbReference type="ChEBI" id="CHEBI:59789"/>
        <dbReference type="ChEBI" id="CHEBI:61891"/>
        <dbReference type="EC" id="2.1.1.297"/>
    </reaction>
</comment>
<dbReference type="PROSITE" id="PS00092">
    <property type="entry name" value="N6_MTASE"/>
    <property type="match status" value="1"/>
</dbReference>
<dbReference type="CDD" id="cd02440">
    <property type="entry name" value="AdoMet_MTases"/>
    <property type="match status" value="1"/>
</dbReference>
<name>A0ABT6J6G9_9GAMM</name>
<dbReference type="EC" id="2.1.1.297" evidence="5"/>
<dbReference type="SUPFAM" id="SSF53335">
    <property type="entry name" value="S-adenosyl-L-methionine-dependent methyltransferases"/>
    <property type="match status" value="1"/>
</dbReference>
<dbReference type="Gene3D" id="1.10.8.10">
    <property type="entry name" value="DNA helicase RuvA subunit, C-terminal domain"/>
    <property type="match status" value="1"/>
</dbReference>
<dbReference type="InterPro" id="IPR019874">
    <property type="entry name" value="RF_methyltr_PrmC"/>
</dbReference>
<comment type="caution">
    <text evidence="8">The sequence shown here is derived from an EMBL/GenBank/DDBJ whole genome shotgun (WGS) entry which is preliminary data.</text>
</comment>
<keyword evidence="1 5" id="KW-0489">Methyltransferase</keyword>
<keyword evidence="3 5" id="KW-0949">S-adenosyl-L-methionine</keyword>
<sequence>MNRPSPLRVDAMLRRAAGRIDREDALHLLEHALARPRAWLYAHGDAPVADAAAAAFEALVARRAAGEPVAYLTGRRGFWTLDLAVTPDTLIPRPETELLVELALGRLAPDAPLAVADLGTGSGAIALAIARERPRARVVATDRSAAALAVAAANAAANAIANVEFRAGHWYAPLAGERYALIASNPPYIAAGDAHLQRGDLRFEPDSALVSGPVGLEAIRAIAAGALAHLGPGGWLLLEHGHGQGDAVREILRREGLADIATAADLERRERVTLGRAGARAAGW</sequence>
<dbReference type="PANTHER" id="PTHR18895:SF74">
    <property type="entry name" value="MTRF1L RELEASE FACTOR GLUTAMINE METHYLTRANSFERASE"/>
    <property type="match status" value="1"/>
</dbReference>
<dbReference type="RefSeq" id="WP_280573014.1">
    <property type="nucleotide sequence ID" value="NZ_JARXRM010000019.1"/>
</dbReference>
<evidence type="ECO:0000259" key="7">
    <source>
        <dbReference type="Pfam" id="PF17827"/>
    </source>
</evidence>
<feature type="binding site" evidence="5">
    <location>
        <position position="170"/>
    </location>
    <ligand>
        <name>S-adenosyl-L-methionine</name>
        <dbReference type="ChEBI" id="CHEBI:59789"/>
    </ligand>
</feature>
<gene>
    <name evidence="5 8" type="primary">prmC</name>
    <name evidence="8" type="ORF">QFW77_04025</name>
</gene>
<feature type="binding site" evidence="5">
    <location>
        <position position="185"/>
    </location>
    <ligand>
        <name>S-adenosyl-L-methionine</name>
        <dbReference type="ChEBI" id="CHEBI:59789"/>
    </ligand>
</feature>
<dbReference type="NCBIfam" id="TIGR00536">
    <property type="entry name" value="hemK_fam"/>
    <property type="match status" value="1"/>
</dbReference>
<evidence type="ECO:0000256" key="3">
    <source>
        <dbReference type="ARBA" id="ARBA00022691"/>
    </source>
</evidence>
<proteinExistence type="inferred from homology"/>
<feature type="domain" description="Release factor glutamine methyltransferase N-terminal" evidence="7">
    <location>
        <begin position="12"/>
        <end position="74"/>
    </location>
</feature>